<dbReference type="GO" id="GO:0098015">
    <property type="term" value="C:virus tail"/>
    <property type="evidence" value="ECO:0007669"/>
    <property type="project" value="UniProtKB-KW"/>
</dbReference>
<keyword evidence="3" id="KW-1227">Viral tail protein</keyword>
<reference evidence="8 9" key="1">
    <citation type="submission" date="2019-08" db="EMBL/GenBank/DDBJ databases">
        <authorList>
            <person name="Wang C."/>
            <person name="Mi Z."/>
            <person name="Tong Y."/>
            <person name="Bai C."/>
        </authorList>
    </citation>
    <scope>NUCLEOTIDE SEQUENCE [LARGE SCALE GENOMIC DNA]</scope>
</reference>
<evidence type="ECO:0000256" key="5">
    <source>
        <dbReference type="ARBA" id="ARBA00023296"/>
    </source>
</evidence>
<dbReference type="GO" id="GO:0098996">
    <property type="term" value="P:symbiont entry into host cell via disruption of host cell glycocalyx"/>
    <property type="evidence" value="ECO:0007669"/>
    <property type="project" value="UniProtKB-KW"/>
</dbReference>
<evidence type="ECO:0000256" key="6">
    <source>
        <dbReference type="ARBA" id="ARBA00035731"/>
    </source>
</evidence>
<evidence type="ECO:0000256" key="7">
    <source>
        <dbReference type="SAM" id="Coils"/>
    </source>
</evidence>
<keyword evidence="2" id="KW-1235">Degradation of host cell envelope components during virus entry</keyword>
<feature type="coiled-coil region" evidence="7">
    <location>
        <begin position="122"/>
        <end position="155"/>
    </location>
</feature>
<accession>A0A5P8PNZ5</accession>
<comment type="subcellular location">
    <subcellularLocation>
        <location evidence="1">Virion</location>
    </subcellularLocation>
</comment>
<dbReference type="SUPFAM" id="SSF51126">
    <property type="entry name" value="Pectin lyase-like"/>
    <property type="match status" value="1"/>
</dbReference>
<name>A0A5P8PNZ5_9CAUD</name>
<evidence type="ECO:0000256" key="3">
    <source>
        <dbReference type="ARBA" id="ARBA00022732"/>
    </source>
</evidence>
<keyword evidence="5" id="KW-1160">Virus entry into host cell</keyword>
<dbReference type="InterPro" id="IPR011050">
    <property type="entry name" value="Pectin_lyase_fold/virulence"/>
</dbReference>
<keyword evidence="6" id="KW-1238">Degradation of host capsule during virus entry</keyword>
<evidence type="ECO:0000256" key="4">
    <source>
        <dbReference type="ARBA" id="ARBA00022844"/>
    </source>
</evidence>
<evidence type="ECO:0000313" key="9">
    <source>
        <dbReference type="Proteomes" id="UP000423914"/>
    </source>
</evidence>
<keyword evidence="4" id="KW-0946">Virion</keyword>
<proteinExistence type="predicted"/>
<evidence type="ECO:0000313" key="8">
    <source>
        <dbReference type="EMBL" id="QGJ97530.1"/>
    </source>
</evidence>
<sequence length="887" mass="97723">MNILRSFTETVVTTPTDTFPISFEYDEKYDAVHVFLNGVAVEDLGYTVSQVNAVTLKVEPAIPEGTVRIERETDIDKMKYIFDAGALFIDQNVDADFKQIVHSQQEVRDGFIKLRGDVLPLVHGLQEALQQAQEASEAAQEAANAAEEAAQTTRMAENVIDFTGKNQQEVNDGLESIAELLSITTVRTGLRMYVKSYHAGMGKGGGWFVYDALQATVNNGINIFNGWVRISESTSLNAFDAGCVAVGDHTSYLDHEGMRRLAKYITDQYALGVTSFCIIFPNGNYIVQKQSSTLTSDFRQLAEDSFRLVNLPNLKLTLSYENATFTVRNGLRVGSFNRSDWSKYTGSSPFYGNASTFFMTPNHPFTVATVNTLVVLGNAEWNGNTPNLIVGGPYGDNGIQWSGNGCYFTGIDRLIIDANIFSHDHSGDGFYLGGANPVEFKEDLNDGRFMYIRGLEATRNGRNGISFVGGKNSSWYDCKSYKNGLPDHPTASNPRSNLDIEAETSAIRRARFYNFKSNQAGADGVVSAYQDSRDVIFYDSEFINKQRSIWIEKPQFKFYNCYFNGSIIGGYATTVEEDRTRYIDCIFEDNITKNPNMPTAPYLIQQNAKNPIFERCTFNSYLGKLFWVSSTPQGKYTTMKDCVINFYAHIPDALYGTYEFDGVAIHDKRPDPSLSMSLAITNALFKDVRILCDTQLSAITFSGTNNFDTYPQGLNQYVKTVAGNYQSSRFGSPVLLMPRYTTSFLYSEASLVKIGHLNAITDLKRNVLYNKGDTFHCTDPTAQGGISKWVCTTSGYYTTVAWSANTAYTVNTYLFVSNRVYRCTIAGTSGGSAPTHTSGTATNGTATFEYVGAVAVFSAYGKAATGLTATSSAADIVAALKAAGLAI</sequence>
<keyword evidence="9" id="KW-1185">Reference proteome</keyword>
<organism evidence="8 9">
    <name type="scientific">Acinetobacter phage vB_AbaP_IME546</name>
    <dbReference type="NCBI Taxonomy" id="2608405"/>
    <lineage>
        <taxon>Viruses</taxon>
        <taxon>Duplodnaviria</taxon>
        <taxon>Heunggongvirae</taxon>
        <taxon>Uroviricota</taxon>
        <taxon>Caudoviricetes</taxon>
        <taxon>Autographivirales</taxon>
        <taxon>Autoscriptoviridae</taxon>
        <taxon>Beijerinckvirinae</taxon>
        <taxon>Friunavirus</taxon>
        <taxon>Friunavirus IME546</taxon>
    </lineage>
</organism>
<dbReference type="Proteomes" id="UP000423914">
    <property type="component" value="Segment"/>
</dbReference>
<dbReference type="EMBL" id="MN395291">
    <property type="protein sequence ID" value="QGJ97530.1"/>
    <property type="molecule type" value="Genomic_DNA"/>
</dbReference>
<evidence type="ECO:0000256" key="2">
    <source>
        <dbReference type="ARBA" id="ARBA00022717"/>
    </source>
</evidence>
<keyword evidence="7" id="KW-0175">Coiled coil</keyword>
<protein>
    <submittedName>
        <fullName evidence="8">Tail fiber protein</fullName>
    </submittedName>
</protein>
<evidence type="ECO:0000256" key="1">
    <source>
        <dbReference type="ARBA" id="ARBA00004328"/>
    </source>
</evidence>
<dbReference type="GO" id="GO:0098994">
    <property type="term" value="P:symbiont entry into host cell via disruption of host cell envelope"/>
    <property type="evidence" value="ECO:0007669"/>
    <property type="project" value="UniProtKB-KW"/>
</dbReference>